<feature type="transmembrane region" description="Helical" evidence="7">
    <location>
        <begin position="172"/>
        <end position="191"/>
    </location>
</feature>
<evidence type="ECO:0000313" key="8">
    <source>
        <dbReference type="EMBL" id="EXJ85333.1"/>
    </source>
</evidence>
<dbReference type="AlphaFoldDB" id="W9XYQ4"/>
<evidence type="ECO:0000256" key="4">
    <source>
        <dbReference type="ARBA" id="ARBA00022989"/>
    </source>
</evidence>
<evidence type="ECO:0000256" key="5">
    <source>
        <dbReference type="ARBA" id="ARBA00023136"/>
    </source>
</evidence>
<dbReference type="HOGENOM" id="CLU_004495_2_4_1"/>
<evidence type="ECO:0008006" key="10">
    <source>
        <dbReference type="Google" id="ProtNLM"/>
    </source>
</evidence>
<dbReference type="PANTHER" id="PTHR45649:SF11">
    <property type="entry name" value="TRANSPORTER, PUTATIVE (EUROFUNG)-RELATED"/>
    <property type="match status" value="1"/>
</dbReference>
<evidence type="ECO:0000256" key="2">
    <source>
        <dbReference type="ARBA" id="ARBA00022448"/>
    </source>
</evidence>
<sequence length="551" mass="59798">MEKVDNTPRDTVDSVDPVQTNEGGDETLSADEILLRAQGHKGELPRQFSSFAALSLAFVITNSWIGLCATFVTPLILGGGPMVFFGVLVAAVACTIITAGLAELASAYPSSGGQYHFAFMVSSVKARAAAAFVTGWLSTLAWCLTSTSASIFDAQMILALASFYNADFAPTQWQTYLIFLLITILAALVVCYAPRLLPALEKFFFWCSLSGFLVAFITMLAASRHKESAHVVFVEYNNQSGWSDGMSFVIAVGTCMYTFLATDATTHIAEEVPDPGRHIPRVMILTMVIGFGTVMPFILAILFSSNDLDAISASALPILEVYYQATGSKGAAAFFTFWILLNYFGATISCLATSGRLTWAFARDNGLPYSHFFARVHRTLETPINATFACATFVVLYGLIYIGSTTAFNSIINMSILALNVSYVVPQGILLYRGRNKVLPSRSFKLGPLGPFVNAFSCVWCTFYTIIFCFPTFLPAEVGSMNYVSVVVVGIIVIIAVLWYGGKRKTFVGPNLNFEGLEITQEHLQEIQGHGHGHRHSEVLTDAASSSQKAA</sequence>
<dbReference type="GeneID" id="19160570"/>
<keyword evidence="3 7" id="KW-0812">Transmembrane</keyword>
<dbReference type="GO" id="GO:0022857">
    <property type="term" value="F:transmembrane transporter activity"/>
    <property type="evidence" value="ECO:0007669"/>
    <property type="project" value="InterPro"/>
</dbReference>
<evidence type="ECO:0000256" key="3">
    <source>
        <dbReference type="ARBA" id="ARBA00022692"/>
    </source>
</evidence>
<gene>
    <name evidence="8" type="ORF">A1O1_05697</name>
</gene>
<feature type="transmembrane region" description="Helical" evidence="7">
    <location>
        <begin position="51"/>
        <end position="77"/>
    </location>
</feature>
<feature type="transmembrane region" description="Helical" evidence="7">
    <location>
        <begin position="242"/>
        <end position="261"/>
    </location>
</feature>
<dbReference type="InterPro" id="IPR004840">
    <property type="entry name" value="Amino_acid_permease_CS"/>
</dbReference>
<dbReference type="Pfam" id="PF13520">
    <property type="entry name" value="AA_permease_2"/>
    <property type="match status" value="1"/>
</dbReference>
<feature type="transmembrane region" description="Helical" evidence="7">
    <location>
        <begin position="410"/>
        <end position="432"/>
    </location>
</feature>
<feature type="transmembrane region" description="Helical" evidence="7">
    <location>
        <begin position="203"/>
        <end position="222"/>
    </location>
</feature>
<comment type="subcellular location">
    <subcellularLocation>
        <location evidence="1">Membrane</location>
        <topology evidence="1">Multi-pass membrane protein</topology>
    </subcellularLocation>
</comment>
<dbReference type="GO" id="GO:0006865">
    <property type="term" value="P:amino acid transport"/>
    <property type="evidence" value="ECO:0007669"/>
    <property type="project" value="InterPro"/>
</dbReference>
<feature type="transmembrane region" description="Helical" evidence="7">
    <location>
        <begin position="331"/>
        <end position="353"/>
    </location>
</feature>
<feature type="transmembrane region" description="Helical" evidence="7">
    <location>
        <begin position="384"/>
        <end position="404"/>
    </location>
</feature>
<evidence type="ECO:0000256" key="7">
    <source>
        <dbReference type="SAM" id="Phobius"/>
    </source>
</evidence>
<reference evidence="8 9" key="1">
    <citation type="submission" date="2013-03" db="EMBL/GenBank/DDBJ databases">
        <title>The Genome Sequence of Capronia coronata CBS 617.96.</title>
        <authorList>
            <consortium name="The Broad Institute Genomics Platform"/>
            <person name="Cuomo C."/>
            <person name="de Hoog S."/>
            <person name="Gorbushina A."/>
            <person name="Walker B."/>
            <person name="Young S.K."/>
            <person name="Zeng Q."/>
            <person name="Gargeya S."/>
            <person name="Fitzgerald M."/>
            <person name="Haas B."/>
            <person name="Abouelleil A."/>
            <person name="Allen A.W."/>
            <person name="Alvarado L."/>
            <person name="Arachchi H.M."/>
            <person name="Berlin A.M."/>
            <person name="Chapman S.B."/>
            <person name="Gainer-Dewar J."/>
            <person name="Goldberg J."/>
            <person name="Griggs A."/>
            <person name="Gujja S."/>
            <person name="Hansen M."/>
            <person name="Howarth C."/>
            <person name="Imamovic A."/>
            <person name="Ireland A."/>
            <person name="Larimer J."/>
            <person name="McCowan C."/>
            <person name="Murphy C."/>
            <person name="Pearson M."/>
            <person name="Poon T.W."/>
            <person name="Priest M."/>
            <person name="Roberts A."/>
            <person name="Saif S."/>
            <person name="Shea T."/>
            <person name="Sisk P."/>
            <person name="Sykes S."/>
            <person name="Wortman J."/>
            <person name="Nusbaum C."/>
            <person name="Birren B."/>
        </authorList>
    </citation>
    <scope>NUCLEOTIDE SEQUENCE [LARGE SCALE GENOMIC DNA]</scope>
    <source>
        <strain evidence="8 9">CBS 617.96</strain>
    </source>
</reference>
<evidence type="ECO:0000256" key="6">
    <source>
        <dbReference type="SAM" id="MobiDB-lite"/>
    </source>
</evidence>
<comment type="caution">
    <text evidence="8">The sequence shown here is derived from an EMBL/GenBank/DDBJ whole genome shotgun (WGS) entry which is preliminary data.</text>
</comment>
<keyword evidence="9" id="KW-1185">Reference proteome</keyword>
<evidence type="ECO:0000313" key="9">
    <source>
        <dbReference type="Proteomes" id="UP000019484"/>
    </source>
</evidence>
<accession>W9XYQ4</accession>
<feature type="transmembrane region" description="Helical" evidence="7">
    <location>
        <begin position="452"/>
        <end position="474"/>
    </location>
</feature>
<dbReference type="PROSITE" id="PS00218">
    <property type="entry name" value="AMINO_ACID_PERMEASE_1"/>
    <property type="match status" value="1"/>
</dbReference>
<dbReference type="PANTHER" id="PTHR45649">
    <property type="entry name" value="AMINO-ACID PERMEASE BAT1"/>
    <property type="match status" value="1"/>
</dbReference>
<feature type="transmembrane region" description="Helical" evidence="7">
    <location>
        <begin position="480"/>
        <end position="500"/>
    </location>
</feature>
<dbReference type="RefSeq" id="XP_007724771.1">
    <property type="nucleotide sequence ID" value="XM_007726581.1"/>
</dbReference>
<dbReference type="EMBL" id="AMWN01000005">
    <property type="protein sequence ID" value="EXJ85333.1"/>
    <property type="molecule type" value="Genomic_DNA"/>
</dbReference>
<proteinExistence type="predicted"/>
<evidence type="ECO:0000256" key="1">
    <source>
        <dbReference type="ARBA" id="ARBA00004141"/>
    </source>
</evidence>
<dbReference type="GO" id="GO:0016020">
    <property type="term" value="C:membrane"/>
    <property type="evidence" value="ECO:0007669"/>
    <property type="project" value="UniProtKB-SubCell"/>
</dbReference>
<protein>
    <recommendedName>
        <fullName evidence="10">Choline transport protein</fullName>
    </recommendedName>
</protein>
<feature type="transmembrane region" description="Helical" evidence="7">
    <location>
        <begin position="282"/>
        <end position="303"/>
    </location>
</feature>
<feature type="transmembrane region" description="Helical" evidence="7">
    <location>
        <begin position="129"/>
        <end position="152"/>
    </location>
</feature>
<dbReference type="InterPro" id="IPR002293">
    <property type="entry name" value="AA/rel_permease1"/>
</dbReference>
<dbReference type="Gene3D" id="1.20.1740.10">
    <property type="entry name" value="Amino acid/polyamine transporter I"/>
    <property type="match status" value="1"/>
</dbReference>
<keyword evidence="5 7" id="KW-0472">Membrane</keyword>
<feature type="transmembrane region" description="Helical" evidence="7">
    <location>
        <begin position="83"/>
        <end position="108"/>
    </location>
</feature>
<keyword evidence="2" id="KW-0813">Transport</keyword>
<name>W9XYQ4_9EURO</name>
<dbReference type="eggNOG" id="KOG1289">
    <property type="taxonomic scope" value="Eukaryota"/>
</dbReference>
<dbReference type="PIRSF" id="PIRSF006060">
    <property type="entry name" value="AA_transporter"/>
    <property type="match status" value="1"/>
</dbReference>
<dbReference type="OrthoDB" id="2417308at2759"/>
<dbReference type="Proteomes" id="UP000019484">
    <property type="component" value="Unassembled WGS sequence"/>
</dbReference>
<keyword evidence="4 7" id="KW-1133">Transmembrane helix</keyword>
<organism evidence="8 9">
    <name type="scientific">Capronia coronata CBS 617.96</name>
    <dbReference type="NCBI Taxonomy" id="1182541"/>
    <lineage>
        <taxon>Eukaryota</taxon>
        <taxon>Fungi</taxon>
        <taxon>Dikarya</taxon>
        <taxon>Ascomycota</taxon>
        <taxon>Pezizomycotina</taxon>
        <taxon>Eurotiomycetes</taxon>
        <taxon>Chaetothyriomycetidae</taxon>
        <taxon>Chaetothyriales</taxon>
        <taxon>Herpotrichiellaceae</taxon>
        <taxon>Capronia</taxon>
    </lineage>
</organism>
<feature type="region of interest" description="Disordered" evidence="6">
    <location>
        <begin position="1"/>
        <end position="25"/>
    </location>
</feature>
<dbReference type="STRING" id="1182541.W9XYQ4"/>
<feature type="compositionally biased region" description="Basic and acidic residues" evidence="6">
    <location>
        <begin position="1"/>
        <end position="12"/>
    </location>
</feature>